<dbReference type="PROSITE" id="PS50405">
    <property type="entry name" value="GST_CTER"/>
    <property type="match status" value="1"/>
</dbReference>
<dbReference type="GO" id="GO:0043295">
    <property type="term" value="F:glutathione binding"/>
    <property type="evidence" value="ECO:0007669"/>
    <property type="project" value="TreeGrafter"/>
</dbReference>
<dbReference type="SUPFAM" id="SSF52833">
    <property type="entry name" value="Thioredoxin-like"/>
    <property type="match status" value="1"/>
</dbReference>
<dbReference type="InterPro" id="IPR036282">
    <property type="entry name" value="Glutathione-S-Trfase_C_sf"/>
</dbReference>
<name>A0A4R6WW89_9PROT</name>
<dbReference type="PROSITE" id="PS50404">
    <property type="entry name" value="GST_NTER"/>
    <property type="match status" value="1"/>
</dbReference>
<dbReference type="Pfam" id="PF13410">
    <property type="entry name" value="GST_C_2"/>
    <property type="match status" value="1"/>
</dbReference>
<evidence type="ECO:0000313" key="6">
    <source>
        <dbReference type="Proteomes" id="UP000295783"/>
    </source>
</evidence>
<dbReference type="GO" id="GO:0005737">
    <property type="term" value="C:cytoplasm"/>
    <property type="evidence" value="ECO:0007669"/>
    <property type="project" value="TreeGrafter"/>
</dbReference>
<reference evidence="5 6" key="1">
    <citation type="submission" date="2019-03" db="EMBL/GenBank/DDBJ databases">
        <title>Genomic Encyclopedia of Type Strains, Phase III (KMG-III): the genomes of soil and plant-associated and newly described type strains.</title>
        <authorList>
            <person name="Whitman W."/>
        </authorList>
    </citation>
    <scope>NUCLEOTIDE SEQUENCE [LARGE SCALE GENOMIC DNA]</scope>
    <source>
        <strain evidence="5 6">CGMCC 1.7660</strain>
    </source>
</reference>
<keyword evidence="2 5" id="KW-0808">Transferase</keyword>
<evidence type="ECO:0000313" key="5">
    <source>
        <dbReference type="EMBL" id="TDQ84460.1"/>
    </source>
</evidence>
<dbReference type="InterPro" id="IPR010987">
    <property type="entry name" value="Glutathione-S-Trfase_C-like"/>
</dbReference>
<organism evidence="5 6">
    <name type="scientific">Dongia mobilis</name>
    <dbReference type="NCBI Taxonomy" id="578943"/>
    <lineage>
        <taxon>Bacteria</taxon>
        <taxon>Pseudomonadati</taxon>
        <taxon>Pseudomonadota</taxon>
        <taxon>Alphaproteobacteria</taxon>
        <taxon>Rhodospirillales</taxon>
        <taxon>Dongiaceae</taxon>
        <taxon>Dongia</taxon>
    </lineage>
</organism>
<proteinExistence type="predicted"/>
<sequence>MTDLQLSGPINGTHVVAARLACEEKGLSFAFEEPDLLKAGGFRLNDLLSYLCERQPTLTHQGLMLFDLEAILRYLDEAFPGPILQPEKARERALMTQIMAVIRQHLCPSAVSVVIGQRLFTPFLGGAMDLAPVTRILPAMRDTLYAIEQLSLLCHDGERSDFLVGGDVTLADIMLLPIAGYLMVTPEGREAIHASTRLARWWVVASRRAAWARAKPPLLAGRDGGMR</sequence>
<protein>
    <recommendedName>
        <fullName evidence="1">glutathione transferase</fullName>
        <ecNumber evidence="1">2.5.1.18</ecNumber>
    </recommendedName>
</protein>
<dbReference type="EC" id="2.5.1.18" evidence="1"/>
<dbReference type="InterPro" id="IPR036249">
    <property type="entry name" value="Thioredoxin-like_sf"/>
</dbReference>
<accession>A0A4R6WW89</accession>
<dbReference type="GO" id="GO:0004364">
    <property type="term" value="F:glutathione transferase activity"/>
    <property type="evidence" value="ECO:0007669"/>
    <property type="project" value="UniProtKB-EC"/>
</dbReference>
<dbReference type="Proteomes" id="UP000295783">
    <property type="component" value="Unassembled WGS sequence"/>
</dbReference>
<dbReference type="Gene3D" id="1.20.1050.10">
    <property type="match status" value="1"/>
</dbReference>
<feature type="domain" description="GST N-terminal" evidence="3">
    <location>
        <begin position="2"/>
        <end position="83"/>
    </location>
</feature>
<dbReference type="RefSeq" id="WP_133612486.1">
    <property type="nucleotide sequence ID" value="NZ_SNYW01000006.1"/>
</dbReference>
<evidence type="ECO:0000259" key="3">
    <source>
        <dbReference type="PROSITE" id="PS50404"/>
    </source>
</evidence>
<dbReference type="SUPFAM" id="SSF47616">
    <property type="entry name" value="GST C-terminal domain-like"/>
    <property type="match status" value="1"/>
</dbReference>
<dbReference type="PANTHER" id="PTHR43900">
    <property type="entry name" value="GLUTATHIONE S-TRANSFERASE RHO"/>
    <property type="match status" value="1"/>
</dbReference>
<keyword evidence="6" id="KW-1185">Reference proteome</keyword>
<evidence type="ECO:0000259" key="4">
    <source>
        <dbReference type="PROSITE" id="PS50405"/>
    </source>
</evidence>
<dbReference type="PANTHER" id="PTHR43900:SF3">
    <property type="entry name" value="GLUTATHIONE S-TRANSFERASE RHO"/>
    <property type="match status" value="1"/>
</dbReference>
<feature type="domain" description="GST C-terminal" evidence="4">
    <location>
        <begin position="88"/>
        <end position="227"/>
    </location>
</feature>
<evidence type="ECO:0000256" key="2">
    <source>
        <dbReference type="ARBA" id="ARBA00022679"/>
    </source>
</evidence>
<gene>
    <name evidence="5" type="ORF">A8950_1016</name>
</gene>
<comment type="caution">
    <text evidence="5">The sequence shown here is derived from an EMBL/GenBank/DDBJ whole genome shotgun (WGS) entry which is preliminary data.</text>
</comment>
<evidence type="ECO:0000256" key="1">
    <source>
        <dbReference type="ARBA" id="ARBA00012452"/>
    </source>
</evidence>
<dbReference type="Gene3D" id="3.40.30.10">
    <property type="entry name" value="Glutaredoxin"/>
    <property type="match status" value="1"/>
</dbReference>
<dbReference type="EMBL" id="SNYW01000006">
    <property type="protein sequence ID" value="TDQ84460.1"/>
    <property type="molecule type" value="Genomic_DNA"/>
</dbReference>
<dbReference type="AlphaFoldDB" id="A0A4R6WW89"/>
<dbReference type="InterPro" id="IPR004045">
    <property type="entry name" value="Glutathione_S-Trfase_N"/>
</dbReference>
<dbReference type="OrthoDB" id="9813092at2"/>